<dbReference type="InterPro" id="IPR008920">
    <property type="entry name" value="TF_FadR/GntR_C"/>
</dbReference>
<dbReference type="GO" id="GO:0003677">
    <property type="term" value="F:DNA binding"/>
    <property type="evidence" value="ECO:0007669"/>
    <property type="project" value="UniProtKB-KW"/>
</dbReference>
<evidence type="ECO:0000259" key="4">
    <source>
        <dbReference type="Pfam" id="PF07729"/>
    </source>
</evidence>
<dbReference type="Gene3D" id="1.20.120.530">
    <property type="entry name" value="GntR ligand-binding domain-like"/>
    <property type="match status" value="1"/>
</dbReference>
<dbReference type="AlphaFoldDB" id="M2XAG8"/>
<proteinExistence type="predicted"/>
<dbReference type="Proteomes" id="UP000009877">
    <property type="component" value="Unassembled WGS sequence"/>
</dbReference>
<dbReference type="STRING" id="71999.KPaMU14_03800"/>
<evidence type="ECO:0000313" key="6">
    <source>
        <dbReference type="Proteomes" id="UP000009877"/>
    </source>
</evidence>
<feature type="domain" description="GntR C-terminal" evidence="4">
    <location>
        <begin position="5"/>
        <end position="70"/>
    </location>
</feature>
<dbReference type="RefSeq" id="WP_006215297.1">
    <property type="nucleotide sequence ID" value="NZ_ANHZ02000018.1"/>
</dbReference>
<keyword evidence="1" id="KW-0805">Transcription regulation</keyword>
<dbReference type="InterPro" id="IPR011711">
    <property type="entry name" value="GntR_C"/>
</dbReference>
<evidence type="ECO:0000256" key="1">
    <source>
        <dbReference type="ARBA" id="ARBA00023015"/>
    </source>
</evidence>
<organism evidence="5 6">
    <name type="scientific">Kocuria palustris PEL</name>
    <dbReference type="NCBI Taxonomy" id="1236550"/>
    <lineage>
        <taxon>Bacteria</taxon>
        <taxon>Bacillati</taxon>
        <taxon>Actinomycetota</taxon>
        <taxon>Actinomycetes</taxon>
        <taxon>Micrococcales</taxon>
        <taxon>Micrococcaceae</taxon>
        <taxon>Kocuria</taxon>
    </lineage>
</organism>
<accession>M2XAG8</accession>
<reference evidence="5 6" key="1">
    <citation type="journal article" date="2014" name="Genome Announc.">
        <title>Draft Genome Sequence of Kocuria palustris PEL.</title>
        <authorList>
            <person name="Sharma G."/>
            <person name="Khatri I."/>
            <person name="Subramanian S."/>
        </authorList>
    </citation>
    <scope>NUCLEOTIDE SEQUENCE [LARGE SCALE GENOMIC DNA]</scope>
    <source>
        <strain evidence="5 6">PEL</strain>
    </source>
</reference>
<keyword evidence="3" id="KW-0804">Transcription</keyword>
<comment type="caution">
    <text evidence="5">The sequence shown here is derived from an EMBL/GenBank/DDBJ whole genome shotgun (WGS) entry which is preliminary data.</text>
</comment>
<gene>
    <name evidence="5" type="ORF">C884_00869</name>
</gene>
<name>M2XAG8_9MICC</name>
<sequence length="88" mass="9628">MPTGRASGSHRLAGILEGLHHEMVRAHHVLPQLRWHLSEEIELREHREILAAIIAGDPERAEAAMRTHMDSIRESLGAGLGEPGTSAV</sequence>
<dbReference type="Pfam" id="PF07729">
    <property type="entry name" value="FCD"/>
    <property type="match status" value="1"/>
</dbReference>
<protein>
    <recommendedName>
        <fullName evidence="4">GntR C-terminal domain-containing protein</fullName>
    </recommendedName>
</protein>
<keyword evidence="6" id="KW-1185">Reference proteome</keyword>
<dbReference type="SUPFAM" id="SSF48008">
    <property type="entry name" value="GntR ligand-binding domain-like"/>
    <property type="match status" value="1"/>
</dbReference>
<evidence type="ECO:0000313" key="5">
    <source>
        <dbReference type="EMBL" id="EME36101.1"/>
    </source>
</evidence>
<evidence type="ECO:0000256" key="2">
    <source>
        <dbReference type="ARBA" id="ARBA00023125"/>
    </source>
</evidence>
<keyword evidence="2" id="KW-0238">DNA-binding</keyword>
<dbReference type="EMBL" id="ANHZ02000018">
    <property type="protein sequence ID" value="EME36101.1"/>
    <property type="molecule type" value="Genomic_DNA"/>
</dbReference>
<evidence type="ECO:0000256" key="3">
    <source>
        <dbReference type="ARBA" id="ARBA00023163"/>
    </source>
</evidence>